<dbReference type="PANTHER" id="PTHR22916:SF3">
    <property type="entry name" value="UDP-GLCNAC:BETAGAL BETA-1,3-N-ACETYLGLUCOSAMINYLTRANSFERASE-LIKE PROTEIN 1"/>
    <property type="match status" value="1"/>
</dbReference>
<gene>
    <name evidence="2" type="ORF">FLJC2902T_04870</name>
</gene>
<protein>
    <recommendedName>
        <fullName evidence="1">Glycosyltransferase 2-like domain-containing protein</fullName>
    </recommendedName>
</protein>
<name>V6SZZ9_9FLAO</name>
<dbReference type="SUPFAM" id="SSF53448">
    <property type="entry name" value="Nucleotide-diphospho-sugar transferases"/>
    <property type="match status" value="1"/>
</dbReference>
<dbReference type="eggNOG" id="COG1216">
    <property type="taxonomic scope" value="Bacteria"/>
</dbReference>
<comment type="caution">
    <text evidence="2">The sequence shown here is derived from an EMBL/GenBank/DDBJ whole genome shotgun (WGS) entry which is preliminary data.</text>
</comment>
<dbReference type="PATRIC" id="fig|1341181.4.peg.483"/>
<evidence type="ECO:0000313" key="3">
    <source>
        <dbReference type="Proteomes" id="UP000018004"/>
    </source>
</evidence>
<keyword evidence="3" id="KW-1185">Reference proteome</keyword>
<feature type="domain" description="Glycosyltransferase 2-like" evidence="1">
    <location>
        <begin position="4"/>
        <end position="106"/>
    </location>
</feature>
<dbReference type="CDD" id="cd06433">
    <property type="entry name" value="GT_2_WfgS_like"/>
    <property type="match status" value="1"/>
</dbReference>
<dbReference type="Gene3D" id="3.90.550.10">
    <property type="entry name" value="Spore Coat Polysaccharide Biosynthesis Protein SpsA, Chain A"/>
    <property type="match status" value="1"/>
</dbReference>
<sequence>MIQNFSDFEYIIVDGNSTDKTVTIIKSFEPEFAAKNITFKFISEKDKGIYDAWNKGVAMADGKWISFLGSDDCYFPDALITYFEKISQLQNNENYISSQVHVVDENGNVMRTMGKAYQWKNMLKNMNIAQVGSFHKRELFQEIGPFSLEYRIVSDLDFYIRGKDYIKPYYFKEVTATMENNGVSNQINKALKEALKVRLKYNYDSKLTIYLNHYITFLKCYGGKIKKGAK</sequence>
<proteinExistence type="predicted"/>
<dbReference type="EMBL" id="AVGG01000001">
    <property type="protein sequence ID" value="ESU30000.1"/>
    <property type="molecule type" value="Genomic_DNA"/>
</dbReference>
<dbReference type="Proteomes" id="UP000018004">
    <property type="component" value="Unassembled WGS sequence"/>
</dbReference>
<dbReference type="Pfam" id="PF00535">
    <property type="entry name" value="Glycos_transf_2"/>
    <property type="match status" value="1"/>
</dbReference>
<reference evidence="2 3" key="1">
    <citation type="submission" date="2013-08" db="EMBL/GenBank/DDBJ databases">
        <title>Flavobacterium limnosediminis JC2902 genome sequencing.</title>
        <authorList>
            <person name="Lee K."/>
            <person name="Yi H."/>
            <person name="Park S."/>
            <person name="Chun J."/>
        </authorList>
    </citation>
    <scope>NUCLEOTIDE SEQUENCE [LARGE SCALE GENOMIC DNA]</scope>
    <source>
        <strain evidence="2 3">JC2902</strain>
    </source>
</reference>
<evidence type="ECO:0000259" key="1">
    <source>
        <dbReference type="Pfam" id="PF00535"/>
    </source>
</evidence>
<dbReference type="GO" id="GO:0016758">
    <property type="term" value="F:hexosyltransferase activity"/>
    <property type="evidence" value="ECO:0007669"/>
    <property type="project" value="UniProtKB-ARBA"/>
</dbReference>
<dbReference type="PANTHER" id="PTHR22916">
    <property type="entry name" value="GLYCOSYLTRANSFERASE"/>
    <property type="match status" value="1"/>
</dbReference>
<organism evidence="2 3">
    <name type="scientific">Flavobacterium limnosediminis JC2902</name>
    <dbReference type="NCBI Taxonomy" id="1341181"/>
    <lineage>
        <taxon>Bacteria</taxon>
        <taxon>Pseudomonadati</taxon>
        <taxon>Bacteroidota</taxon>
        <taxon>Flavobacteriia</taxon>
        <taxon>Flavobacteriales</taxon>
        <taxon>Flavobacteriaceae</taxon>
        <taxon>Flavobacterium</taxon>
    </lineage>
</organism>
<evidence type="ECO:0000313" key="2">
    <source>
        <dbReference type="EMBL" id="ESU30000.1"/>
    </source>
</evidence>
<accession>V6SZZ9</accession>
<dbReference type="AlphaFoldDB" id="V6SZZ9"/>
<dbReference type="STRING" id="1341181.FLJC2902T_04870"/>
<dbReference type="InterPro" id="IPR001173">
    <property type="entry name" value="Glyco_trans_2-like"/>
</dbReference>
<dbReference type="InterPro" id="IPR029044">
    <property type="entry name" value="Nucleotide-diphossugar_trans"/>
</dbReference>